<dbReference type="STRING" id="1797516.A3D26_03305"/>
<dbReference type="Proteomes" id="UP000178319">
    <property type="component" value="Unassembled WGS sequence"/>
</dbReference>
<evidence type="ECO:0000313" key="3">
    <source>
        <dbReference type="EMBL" id="OGY11551.1"/>
    </source>
</evidence>
<organism evidence="3 4">
    <name type="scientific">Candidatus Blackburnbacteria bacterium RIFCSPHIGHO2_02_FULL_44_20</name>
    <dbReference type="NCBI Taxonomy" id="1797516"/>
    <lineage>
        <taxon>Bacteria</taxon>
        <taxon>Candidatus Blackburniibacteriota</taxon>
    </lineage>
</organism>
<accession>A0A1G1V8C7</accession>
<comment type="caution">
    <text evidence="3">The sequence shown here is derived from an EMBL/GenBank/DDBJ whole genome shotgun (WGS) entry which is preliminary data.</text>
</comment>
<evidence type="ECO:0000256" key="1">
    <source>
        <dbReference type="SAM" id="MobiDB-lite"/>
    </source>
</evidence>
<proteinExistence type="predicted"/>
<dbReference type="AlphaFoldDB" id="A0A1G1V8C7"/>
<evidence type="ECO:0008006" key="5">
    <source>
        <dbReference type="Google" id="ProtNLM"/>
    </source>
</evidence>
<keyword evidence="2" id="KW-0812">Transmembrane</keyword>
<name>A0A1G1V8C7_9BACT</name>
<keyword evidence="2" id="KW-1133">Transmembrane helix</keyword>
<feature type="compositionally biased region" description="Basic and acidic residues" evidence="1">
    <location>
        <begin position="1"/>
        <end position="12"/>
    </location>
</feature>
<reference evidence="3 4" key="1">
    <citation type="journal article" date="2016" name="Nat. Commun.">
        <title>Thousands of microbial genomes shed light on interconnected biogeochemical processes in an aquifer system.</title>
        <authorList>
            <person name="Anantharaman K."/>
            <person name="Brown C.T."/>
            <person name="Hug L.A."/>
            <person name="Sharon I."/>
            <person name="Castelle C.J."/>
            <person name="Probst A.J."/>
            <person name="Thomas B.C."/>
            <person name="Singh A."/>
            <person name="Wilkins M.J."/>
            <person name="Karaoz U."/>
            <person name="Brodie E.L."/>
            <person name="Williams K.H."/>
            <person name="Hubbard S.S."/>
            <person name="Banfield J.F."/>
        </authorList>
    </citation>
    <scope>NUCLEOTIDE SEQUENCE [LARGE SCALE GENOMIC DNA]</scope>
</reference>
<feature type="region of interest" description="Disordered" evidence="1">
    <location>
        <begin position="1"/>
        <end position="24"/>
    </location>
</feature>
<dbReference type="InterPro" id="IPR025101">
    <property type="entry name" value="DUF4012"/>
</dbReference>
<feature type="transmembrane region" description="Helical" evidence="2">
    <location>
        <begin position="38"/>
        <end position="64"/>
    </location>
</feature>
<protein>
    <recommendedName>
        <fullName evidence="5">DUF4012 domain-containing protein</fullName>
    </recommendedName>
</protein>
<sequence length="650" mass="72585">MPKIEDMKRIDLPEQQPAGANPTALPWWKRLPNPNKKLMFGTGGGVAIFLIVLVLAIAIPLVAIRASAQKVINSGKELQKAASDQNLPQIKSSIEKTKKDLQALDISLKTLIWVKPIPFLGGYWNDVHHGVQGGLAGLDAADTLVKTVEPYSDILGLNGANQPQDGAQTAEDRLNFIVETIDGIIPQMGTIGKNSSKMSEELSKINPNRYPEYFAGKPVRSKIRKTIDEANRAHRLLTDGKPVLEQLPYLLGINGERTFLFLWQNDKELRPTGGFITAYSIIKVKDGKFEPVVSNDIYFLDNQFKSKIPAPEPIKKYLPLVPYWNLRDMNLSPDFKVSMDTFNENYSSMKSAQKIDGIISVDTYPLIGLLEVMGQLGVPGYGNYSAETDSRCNCPNVIYELESYADVAGPIVWDDISGKIVYKPPHADNRKGFLGPLMNTLIANAMGQPKEKLADLFEVGWNSLNEKHVMFYATDEKVQTAMESFNLAGRLREYDGDYLTINDTNFAGAKSNLYVEHEIDLTVDEGKDGTTNTLVVKYKNPQKYDGWLNGPFRDWVRVYVPQGSKLIDSTGSEVPVTTYEEAGKTVFEGFFTLRPLGVTELHFKYKTPVKGKDYKILVQKQSGTTGHQVNLKVGKNKEEFKLTTDREVKF</sequence>
<keyword evidence="2" id="KW-0472">Membrane</keyword>
<evidence type="ECO:0000256" key="2">
    <source>
        <dbReference type="SAM" id="Phobius"/>
    </source>
</evidence>
<dbReference type="Pfam" id="PF13196">
    <property type="entry name" value="DUF4012"/>
    <property type="match status" value="1"/>
</dbReference>
<dbReference type="EMBL" id="MHBZ01000015">
    <property type="protein sequence ID" value="OGY11551.1"/>
    <property type="molecule type" value="Genomic_DNA"/>
</dbReference>
<evidence type="ECO:0000313" key="4">
    <source>
        <dbReference type="Proteomes" id="UP000178319"/>
    </source>
</evidence>
<gene>
    <name evidence="3" type="ORF">A3D26_03305</name>
</gene>